<dbReference type="InterPro" id="IPR009305">
    <property type="entry name" value="Mpo1-like"/>
</dbReference>
<keyword evidence="1" id="KW-1133">Transmembrane helix</keyword>
<reference evidence="2 3" key="1">
    <citation type="submission" date="2019-04" db="EMBL/GenBank/DDBJ databases">
        <title>Sphingomonas psychrotolerans sp. nov., isolated from soil in the Tianshan Mountains, Xinjiang, China.</title>
        <authorList>
            <person name="Luo Y."/>
            <person name="Sheng H."/>
        </authorList>
    </citation>
    <scope>NUCLEOTIDE SEQUENCE [LARGE SCALE GENOMIC DNA]</scope>
    <source>
        <strain evidence="2 3">ZFGT-11</strain>
    </source>
</reference>
<dbReference type="PANTHER" id="PTHR34205:SF2">
    <property type="entry name" value="DUF962 DOMAIN-CONTAINING PROTEIN"/>
    <property type="match status" value="1"/>
</dbReference>
<evidence type="ECO:0000313" key="3">
    <source>
        <dbReference type="Proteomes" id="UP000306147"/>
    </source>
</evidence>
<evidence type="ECO:0000256" key="1">
    <source>
        <dbReference type="SAM" id="Phobius"/>
    </source>
</evidence>
<dbReference type="PANTHER" id="PTHR34205">
    <property type="entry name" value="TRANSMEMBRANE PROTEIN"/>
    <property type="match status" value="1"/>
</dbReference>
<comment type="caution">
    <text evidence="2">The sequence shown here is derived from an EMBL/GenBank/DDBJ whole genome shotgun (WGS) entry which is preliminary data.</text>
</comment>
<protein>
    <submittedName>
        <fullName evidence="2">DUF962 domain-containing protein</fullName>
    </submittedName>
</protein>
<name>A0A4S1XHV9_9SPHN</name>
<sequence>MARTITRYGDFWPYYLREHAKSETRRLHYIGTALTFVFLAIALAQGGWWWLLVPLAGYGFAWGAHFGVEKNRPATFTYPLWSLFSDYRMFFLWLGGRLGPHLKRAGVAA</sequence>
<dbReference type="Proteomes" id="UP000306147">
    <property type="component" value="Unassembled WGS sequence"/>
</dbReference>
<dbReference type="Pfam" id="PF06127">
    <property type="entry name" value="Mpo1-like"/>
    <property type="match status" value="1"/>
</dbReference>
<feature type="transmembrane region" description="Helical" evidence="1">
    <location>
        <begin position="27"/>
        <end position="51"/>
    </location>
</feature>
<keyword evidence="1" id="KW-0812">Transmembrane</keyword>
<dbReference type="OrthoDB" id="7356072at2"/>
<dbReference type="EMBL" id="SRXT01000001">
    <property type="protein sequence ID" value="TGX55577.1"/>
    <property type="molecule type" value="Genomic_DNA"/>
</dbReference>
<gene>
    <name evidence="2" type="ORF">E5A73_00090</name>
</gene>
<keyword evidence="1" id="KW-0472">Membrane</keyword>
<dbReference type="RefSeq" id="WP_135961780.1">
    <property type="nucleotide sequence ID" value="NZ_SRXT01000001.1"/>
</dbReference>
<organism evidence="2 3">
    <name type="scientific">Sphingomonas gei</name>
    <dbReference type="NCBI Taxonomy" id="1395960"/>
    <lineage>
        <taxon>Bacteria</taxon>
        <taxon>Pseudomonadati</taxon>
        <taxon>Pseudomonadota</taxon>
        <taxon>Alphaproteobacteria</taxon>
        <taxon>Sphingomonadales</taxon>
        <taxon>Sphingomonadaceae</taxon>
        <taxon>Sphingomonas</taxon>
    </lineage>
</organism>
<proteinExistence type="predicted"/>
<dbReference type="AlphaFoldDB" id="A0A4S1XHV9"/>
<keyword evidence="3" id="KW-1185">Reference proteome</keyword>
<accession>A0A4S1XHV9</accession>
<evidence type="ECO:0000313" key="2">
    <source>
        <dbReference type="EMBL" id="TGX55577.1"/>
    </source>
</evidence>